<organism evidence="2 3">
    <name type="scientific">Salinibacterium amurskyense</name>
    <dbReference type="NCBI Taxonomy" id="205941"/>
    <lineage>
        <taxon>Bacteria</taxon>
        <taxon>Bacillati</taxon>
        <taxon>Actinomycetota</taxon>
        <taxon>Actinomycetes</taxon>
        <taxon>Micrococcales</taxon>
        <taxon>Microbacteriaceae</taxon>
        <taxon>Salinibacterium</taxon>
    </lineage>
</organism>
<dbReference type="OrthoDB" id="5244221at2"/>
<gene>
    <name evidence="2" type="ORF">CLV85_1473</name>
</gene>
<dbReference type="InterPro" id="IPR016566">
    <property type="entry name" value="UCP010219"/>
</dbReference>
<proteinExistence type="predicted"/>
<reference evidence="2 3" key="1">
    <citation type="submission" date="2017-11" db="EMBL/GenBank/DDBJ databases">
        <title>Genomic Encyclopedia of Archaeal and Bacterial Type Strains, Phase II (KMG-II): From Individual Species to Whole Genera.</title>
        <authorList>
            <person name="Goeker M."/>
        </authorList>
    </citation>
    <scope>NUCLEOTIDE SEQUENCE [LARGE SCALE GENOMIC DNA]</scope>
    <source>
        <strain evidence="2 3">DSM 16400</strain>
    </source>
</reference>
<feature type="transmembrane region" description="Helical" evidence="1">
    <location>
        <begin position="209"/>
        <end position="233"/>
    </location>
</feature>
<dbReference type="Pfam" id="PF11361">
    <property type="entry name" value="DUF3159"/>
    <property type="match status" value="1"/>
</dbReference>
<name>A0A2M9D9L1_9MICO</name>
<evidence type="ECO:0000313" key="3">
    <source>
        <dbReference type="Proteomes" id="UP000231742"/>
    </source>
</evidence>
<dbReference type="Proteomes" id="UP000231742">
    <property type="component" value="Unassembled WGS sequence"/>
</dbReference>
<protein>
    <submittedName>
        <fullName evidence="2">Uncharacterized protein DUF3159</fullName>
    </submittedName>
</protein>
<keyword evidence="1" id="KW-0812">Transmembrane</keyword>
<comment type="caution">
    <text evidence="2">The sequence shown here is derived from an EMBL/GenBank/DDBJ whole genome shotgun (WGS) entry which is preliminary data.</text>
</comment>
<keyword evidence="3" id="KW-1185">Reference proteome</keyword>
<feature type="transmembrane region" description="Helical" evidence="1">
    <location>
        <begin position="67"/>
        <end position="95"/>
    </location>
</feature>
<feature type="transmembrane region" description="Helical" evidence="1">
    <location>
        <begin position="179"/>
        <end position="197"/>
    </location>
</feature>
<evidence type="ECO:0000256" key="1">
    <source>
        <dbReference type="SAM" id="Phobius"/>
    </source>
</evidence>
<keyword evidence="1" id="KW-1133">Transmembrane helix</keyword>
<accession>A0A2M9D9L1</accession>
<keyword evidence="1" id="KW-0472">Membrane</keyword>
<dbReference type="PIRSF" id="PIRSF010219">
    <property type="entry name" value="UCP010219"/>
    <property type="match status" value="1"/>
</dbReference>
<evidence type="ECO:0000313" key="2">
    <source>
        <dbReference type="EMBL" id="PJJ82278.1"/>
    </source>
</evidence>
<dbReference type="AlphaFoldDB" id="A0A2M9D9L1"/>
<dbReference type="RefSeq" id="WP_100388887.1">
    <property type="nucleotide sequence ID" value="NZ_BMZU01000001.1"/>
</dbReference>
<sequence>MSSADEHEGESGAEGAGVEPSVREALAAAARRSAVGQVAPGEAPTTGALLAAMGGIRGLVESILPGLAFLVIFTITQELVASVVAPVIVAVGFVLARLISRTPVSSALVGVLGVALSAGLALITGRAEDNFVLGFIINAVFLAAIIVSVIARRPLVGLIATFLVPSASDWLEDKAKFRVALIATVLWAALFAVRLGVELPLYFAEATQALATAKLLLGVPLYAGVLWVTWLLMRTAYGRSASE</sequence>
<dbReference type="EMBL" id="PGFH01000001">
    <property type="protein sequence ID" value="PJJ82278.1"/>
    <property type="molecule type" value="Genomic_DNA"/>
</dbReference>
<feature type="transmembrane region" description="Helical" evidence="1">
    <location>
        <begin position="107"/>
        <end position="125"/>
    </location>
</feature>
<feature type="transmembrane region" description="Helical" evidence="1">
    <location>
        <begin position="131"/>
        <end position="151"/>
    </location>
</feature>